<dbReference type="GeneID" id="55008202"/>
<organism evidence="1 2">
    <name type="scientific">Escherichia phage Skarpretter</name>
    <dbReference type="NCBI Taxonomy" id="2488654"/>
    <lineage>
        <taxon>Viruses</taxon>
        <taxon>Duplodnaviria</taxon>
        <taxon>Heunggongvirae</taxon>
        <taxon>Uroviricota</taxon>
        <taxon>Caudoviricetes</taxon>
        <taxon>Skarprettervirus</taxon>
        <taxon>Skarprettervirus skarpretter</taxon>
    </lineage>
</organism>
<accession>A0A3G8F382</accession>
<dbReference type="KEGG" id="vg:55008202"/>
<dbReference type="RefSeq" id="YP_009816890.1">
    <property type="nucleotide sequence ID" value="NC_048112.1"/>
</dbReference>
<dbReference type="Gene3D" id="6.10.140.940">
    <property type="match status" value="1"/>
</dbReference>
<dbReference type="EMBL" id="MK105855">
    <property type="protein sequence ID" value="AZF88657.1"/>
    <property type="molecule type" value="Genomic_DNA"/>
</dbReference>
<proteinExistence type="predicted"/>
<dbReference type="InterPro" id="IPR021793">
    <property type="entry name" value="Oprl"/>
</dbReference>
<evidence type="ECO:0000313" key="2">
    <source>
        <dbReference type="Proteomes" id="UP000279721"/>
    </source>
</evidence>
<dbReference type="Pfam" id="PF11839">
    <property type="entry name" value="Alanine_zipper"/>
    <property type="match status" value="1"/>
</dbReference>
<name>A0A3G8F382_9CAUD</name>
<evidence type="ECO:0000313" key="1">
    <source>
        <dbReference type="EMBL" id="AZF88657.1"/>
    </source>
</evidence>
<reference evidence="2" key="1">
    <citation type="submission" date="2018-10" db="EMBL/GenBank/DDBJ databases">
        <authorList>
            <person name="Olsen N.S."/>
            <person name="Kot W."/>
            <person name="Hansen L.H."/>
        </authorList>
    </citation>
    <scope>NUCLEOTIDE SEQUENCE [LARGE SCALE GENOMIC DNA]</scope>
</reference>
<protein>
    <submittedName>
        <fullName evidence="1">Putative DNA stabilization protein</fullName>
    </submittedName>
</protein>
<dbReference type="Proteomes" id="UP000279721">
    <property type="component" value="Segment"/>
</dbReference>
<sequence>MADPVATTKKPTRFLLNARSFPPGTPQEFKDVIFRVLDTLNGTQGTAYTAEGTANTAQETATGAQDTANTANDTANAAQEGVNDLSGRVTTLESDSVSTSNAGLQTLLGALGLGGPLQIDGVQVVGPRQPGWTNNTGVAKKGGSGDLALPVGAAYSQAEMQAIADAVVENRQLLTAVINALFSHGLIGS</sequence>
<keyword evidence="2" id="KW-1185">Reference proteome</keyword>